<reference evidence="2" key="1">
    <citation type="submission" date="2016-09" db="EMBL/GenBank/DDBJ databases">
        <title>Genomics of Clostridium taeniosporum, an organism which forms endospores with ribbon-like appendages.</title>
        <authorList>
            <person name="Walker J.R."/>
        </authorList>
    </citation>
    <scope>NUCLEOTIDE SEQUENCE [LARGE SCALE GENOMIC DNA]</scope>
    <source>
        <strain evidence="2">1/k</strain>
    </source>
</reference>
<dbReference type="Proteomes" id="UP000094652">
    <property type="component" value="Chromosome"/>
</dbReference>
<protein>
    <submittedName>
        <fullName evidence="1">Uncharacterized protein</fullName>
    </submittedName>
</protein>
<evidence type="ECO:0000313" key="1">
    <source>
        <dbReference type="EMBL" id="AOR22701.1"/>
    </source>
</evidence>
<dbReference type="SUPFAM" id="SSF52540">
    <property type="entry name" value="P-loop containing nucleoside triphosphate hydrolases"/>
    <property type="match status" value="1"/>
</dbReference>
<sequence>MRYEEIDDETKELLRINEIVWDEHRGYVSNLHKELYLKESEAKSEKYLIEYCNLVQYLKEHLEFGVNKEWSDSELNKYVYMLNKDMLKKKFKLVIDSLSRFYDDSDIIAFYKSHGAKEPTIIDLIGTTGAGKTTFCQQFVDNISKELLKLTITDSSESTVIQTDILILDNTDKKLFLKVRNKSEIISDLLTVALEYDLNSNGGSIRDNINKNSEITDKDTIDKVDNFFATYELFNKFKYFADNVQEEFKESTDGDKFEWIQKISDTDEFDYFLFEIIGEETNNPYFYGYRKEYDLEAEDAEDTIITTLANTEFKYRKEDIECYPEYEDAISYRLLYDHAILILPCSDKAKKCLDYDFEQGLVFRDSQGHKLDDQNGMASDFEVKNKIFLIPIDTGGYLIDDRYSNIFEKILISEPKNNLFVLTKIDTNNTYRAYKKGNYADDKKFSRDFSEKIAKTHNKLLSNFKGKTFDEKENTEFLRDETIHFENFMASFDNAYLSEVEDDTYESEAHKITYTGYALNDFDKSKLSIQYLESWFDIVGNVLKQNRLTYHENIQRLQNVDNNDLKQNVNTILSSANTLVKFYIKNMNWSNELEKQLEILDKGFDFRTIYQNGASWYLYNFIRDGATSNTNQYFKDYTSSMLREIKSYLVKSSNENYVKSILQKNLTNYLSGIYSIKSGNSVQVLDSLSNTIISNSFEKAIKISYKLYDRDLKKNGLLLNMIKIYNDTGNMYVKPAVKTYNDILLNKRKYSTKTEQYEGIYANLLSKFKYNLQKYFSDLFRTVLESELNKLDEIVK</sequence>
<dbReference type="InterPro" id="IPR027417">
    <property type="entry name" value="P-loop_NTPase"/>
</dbReference>
<dbReference type="RefSeq" id="WP_069678862.1">
    <property type="nucleotide sequence ID" value="NZ_CP017253.2"/>
</dbReference>
<dbReference type="AlphaFoldDB" id="A0A1D7XH70"/>
<dbReference type="EMBL" id="CP017253">
    <property type="protein sequence ID" value="AOR22701.1"/>
    <property type="molecule type" value="Genomic_DNA"/>
</dbReference>
<evidence type="ECO:0000313" key="2">
    <source>
        <dbReference type="Proteomes" id="UP000094652"/>
    </source>
</evidence>
<organism evidence="1 2">
    <name type="scientific">Clostridium taeniosporum</name>
    <dbReference type="NCBI Taxonomy" id="394958"/>
    <lineage>
        <taxon>Bacteria</taxon>
        <taxon>Bacillati</taxon>
        <taxon>Bacillota</taxon>
        <taxon>Clostridia</taxon>
        <taxon>Eubacteriales</taxon>
        <taxon>Clostridiaceae</taxon>
        <taxon>Clostridium</taxon>
    </lineage>
</organism>
<proteinExistence type="predicted"/>
<dbReference type="KEGG" id="ctae:BGI42_02795"/>
<keyword evidence="2" id="KW-1185">Reference proteome</keyword>
<accession>A0A1D7XH70</accession>
<gene>
    <name evidence="1" type="ORF">BGI42_02795</name>
</gene>
<dbReference type="OrthoDB" id="2987010at2"/>
<name>A0A1D7XH70_9CLOT</name>